<dbReference type="Gene3D" id="3.40.30.10">
    <property type="entry name" value="Glutaredoxin"/>
    <property type="match status" value="1"/>
</dbReference>
<keyword evidence="1" id="KW-0732">Signal</keyword>
<feature type="chain" id="PRO_5022186265" description="SoxS protein" evidence="1">
    <location>
        <begin position="28"/>
        <end position="133"/>
    </location>
</feature>
<evidence type="ECO:0008006" key="4">
    <source>
        <dbReference type="Google" id="ProtNLM"/>
    </source>
</evidence>
<dbReference type="Proteomes" id="UP000316225">
    <property type="component" value="Unassembled WGS sequence"/>
</dbReference>
<evidence type="ECO:0000256" key="1">
    <source>
        <dbReference type="SAM" id="SignalP"/>
    </source>
</evidence>
<dbReference type="SUPFAM" id="SSF52833">
    <property type="entry name" value="Thioredoxin-like"/>
    <property type="match status" value="1"/>
</dbReference>
<reference evidence="2 3" key="1">
    <citation type="journal article" date="2015" name="Stand. Genomic Sci.">
        <title>Genomic Encyclopedia of Bacterial and Archaeal Type Strains, Phase III: the genomes of soil and plant-associated and newly described type strains.</title>
        <authorList>
            <person name="Whitman W.B."/>
            <person name="Woyke T."/>
            <person name="Klenk H.P."/>
            <person name="Zhou Y."/>
            <person name="Lilburn T.G."/>
            <person name="Beck B.J."/>
            <person name="De Vos P."/>
            <person name="Vandamme P."/>
            <person name="Eisen J.A."/>
            <person name="Garrity G."/>
            <person name="Hugenholtz P."/>
            <person name="Kyrpides N.C."/>
        </authorList>
    </citation>
    <scope>NUCLEOTIDE SEQUENCE [LARGE SCALE GENOMIC DNA]</scope>
    <source>
        <strain evidence="2 3">CGMCC 1.5364</strain>
    </source>
</reference>
<feature type="signal peptide" evidence="1">
    <location>
        <begin position="1"/>
        <end position="27"/>
    </location>
</feature>
<accession>A0A562NGN5</accession>
<gene>
    <name evidence="2" type="ORF">IQ24_03296</name>
</gene>
<evidence type="ECO:0000313" key="2">
    <source>
        <dbReference type="EMBL" id="TWI31071.1"/>
    </source>
</evidence>
<organism evidence="2 3">
    <name type="scientific">Paracoccus sulfuroxidans</name>
    <dbReference type="NCBI Taxonomy" id="384678"/>
    <lineage>
        <taxon>Bacteria</taxon>
        <taxon>Pseudomonadati</taxon>
        <taxon>Pseudomonadota</taxon>
        <taxon>Alphaproteobacteria</taxon>
        <taxon>Rhodobacterales</taxon>
        <taxon>Paracoccaceae</taxon>
        <taxon>Paracoccus</taxon>
    </lineage>
</organism>
<name>A0A562NGN5_9RHOB</name>
<comment type="caution">
    <text evidence="2">The sequence shown here is derived from an EMBL/GenBank/DDBJ whole genome shotgun (WGS) entry which is preliminary data.</text>
</comment>
<dbReference type="RefSeq" id="WP_242008267.1">
    <property type="nucleotide sequence ID" value="NZ_VLKU01000011.1"/>
</dbReference>
<keyword evidence="3" id="KW-1185">Reference proteome</keyword>
<dbReference type="InterPro" id="IPR036249">
    <property type="entry name" value="Thioredoxin-like_sf"/>
</dbReference>
<sequence length="133" mass="14563">MGLLKFLPVLLGTAIFALEAYVPFASAAPVSAGVQAEKGLKLLMVRRDGCVYCNAWEAEIGPGYAKSPLGQRAPLVKVDLQGPYPDGLVLDRKPWLTPTFILLNNGQEMVRYEGYPGKDRFYAVLAQMIDAPY</sequence>
<protein>
    <recommendedName>
        <fullName evidence="4">SoxS protein</fullName>
    </recommendedName>
</protein>
<evidence type="ECO:0000313" key="3">
    <source>
        <dbReference type="Proteomes" id="UP000316225"/>
    </source>
</evidence>
<proteinExistence type="predicted"/>
<dbReference type="AlphaFoldDB" id="A0A562NGN5"/>
<dbReference type="EMBL" id="VLKU01000011">
    <property type="protein sequence ID" value="TWI31071.1"/>
    <property type="molecule type" value="Genomic_DNA"/>
</dbReference>